<sequence length="72" mass="8141">MWLKYNKSRYVLIKEEMCLATIFPGTPLIMDDSNMLCLLALQATLLTFSSSLGSFCKRRQHSEPGKKVAGQE</sequence>
<dbReference type="InParanoid" id="A0A2K1ZIR0"/>
<dbReference type="Proteomes" id="UP000006729">
    <property type="component" value="Chromosome 8"/>
</dbReference>
<accession>A0A2K1ZIR0</accession>
<dbReference type="AlphaFoldDB" id="A0A2K1ZIR0"/>
<keyword evidence="2" id="KW-1185">Reference proteome</keyword>
<protein>
    <submittedName>
        <fullName evidence="1">Uncharacterized protein</fullName>
    </submittedName>
</protein>
<reference evidence="1 2" key="1">
    <citation type="journal article" date="2006" name="Science">
        <title>The genome of black cottonwood, Populus trichocarpa (Torr. &amp; Gray).</title>
        <authorList>
            <person name="Tuskan G.A."/>
            <person name="Difazio S."/>
            <person name="Jansson S."/>
            <person name="Bohlmann J."/>
            <person name="Grigoriev I."/>
            <person name="Hellsten U."/>
            <person name="Putnam N."/>
            <person name="Ralph S."/>
            <person name="Rombauts S."/>
            <person name="Salamov A."/>
            <person name="Schein J."/>
            <person name="Sterck L."/>
            <person name="Aerts A."/>
            <person name="Bhalerao R.R."/>
            <person name="Bhalerao R.P."/>
            <person name="Blaudez D."/>
            <person name="Boerjan W."/>
            <person name="Brun A."/>
            <person name="Brunner A."/>
            <person name="Busov V."/>
            <person name="Campbell M."/>
            <person name="Carlson J."/>
            <person name="Chalot M."/>
            <person name="Chapman J."/>
            <person name="Chen G.L."/>
            <person name="Cooper D."/>
            <person name="Coutinho P.M."/>
            <person name="Couturier J."/>
            <person name="Covert S."/>
            <person name="Cronk Q."/>
            <person name="Cunningham R."/>
            <person name="Davis J."/>
            <person name="Degroeve S."/>
            <person name="Dejardin A."/>
            <person name="Depamphilis C."/>
            <person name="Detter J."/>
            <person name="Dirks B."/>
            <person name="Dubchak I."/>
            <person name="Duplessis S."/>
            <person name="Ehlting J."/>
            <person name="Ellis B."/>
            <person name="Gendler K."/>
            <person name="Goodstein D."/>
            <person name="Gribskov M."/>
            <person name="Grimwood J."/>
            <person name="Groover A."/>
            <person name="Gunter L."/>
            <person name="Hamberger B."/>
            <person name="Heinze B."/>
            <person name="Helariutta Y."/>
            <person name="Henrissat B."/>
            <person name="Holligan D."/>
            <person name="Holt R."/>
            <person name="Huang W."/>
            <person name="Islam-Faridi N."/>
            <person name="Jones S."/>
            <person name="Jones-Rhoades M."/>
            <person name="Jorgensen R."/>
            <person name="Joshi C."/>
            <person name="Kangasjarvi J."/>
            <person name="Karlsson J."/>
            <person name="Kelleher C."/>
            <person name="Kirkpatrick R."/>
            <person name="Kirst M."/>
            <person name="Kohler A."/>
            <person name="Kalluri U."/>
            <person name="Larimer F."/>
            <person name="Leebens-Mack J."/>
            <person name="Leple J.C."/>
            <person name="Locascio P."/>
            <person name="Lou Y."/>
            <person name="Lucas S."/>
            <person name="Martin F."/>
            <person name="Montanini B."/>
            <person name="Napoli C."/>
            <person name="Nelson D.R."/>
            <person name="Nelson C."/>
            <person name="Nieminen K."/>
            <person name="Nilsson O."/>
            <person name="Pereda V."/>
            <person name="Peter G."/>
            <person name="Philippe R."/>
            <person name="Pilate G."/>
            <person name="Poliakov A."/>
            <person name="Razumovskaya J."/>
            <person name="Richardson P."/>
            <person name="Rinaldi C."/>
            <person name="Ritland K."/>
            <person name="Rouze P."/>
            <person name="Ryaboy D."/>
            <person name="Schmutz J."/>
            <person name="Schrader J."/>
            <person name="Segerman B."/>
            <person name="Shin H."/>
            <person name="Siddiqui A."/>
            <person name="Sterky F."/>
            <person name="Terry A."/>
            <person name="Tsai C.J."/>
            <person name="Uberbacher E."/>
            <person name="Unneberg P."/>
            <person name="Vahala J."/>
            <person name="Wall K."/>
            <person name="Wessler S."/>
            <person name="Yang G."/>
            <person name="Yin T."/>
            <person name="Douglas C."/>
            <person name="Marra M."/>
            <person name="Sandberg G."/>
            <person name="Van de Peer Y."/>
            <person name="Rokhsar D."/>
        </authorList>
    </citation>
    <scope>NUCLEOTIDE SEQUENCE [LARGE SCALE GENOMIC DNA]</scope>
    <source>
        <strain evidence="2">cv. Nisqually</strain>
        <strain evidence="1">Nisqually-1</strain>
    </source>
</reference>
<reference evidence="1" key="2">
    <citation type="submission" date="2017-07" db="EMBL/GenBank/DDBJ databases">
        <title>WGS assembly of Populus trichocarpa.</title>
        <authorList>
            <person name="Tuskan G."/>
            <person name="Difazio S."/>
            <person name="Jansson S."/>
            <person name="Bohlmann J."/>
            <person name="Grigoriev I."/>
            <person name="Hellsten U."/>
            <person name="Putnam N."/>
            <person name="Ralph S."/>
            <person name="Rombauts S."/>
            <person name="Salamov A."/>
            <person name="Schein J."/>
            <person name="Sterck L."/>
            <person name="Aerts A."/>
            <person name="Bhalerao R."/>
            <person name="Bhalerao R."/>
            <person name="Blaudez D."/>
            <person name="Boerjan W."/>
            <person name="Brun A."/>
            <person name="Brunner A."/>
            <person name="Busov V."/>
            <person name="Campbell M."/>
            <person name="Carlson J."/>
            <person name="Chalot M."/>
            <person name="Chapman J."/>
            <person name="Chen G."/>
            <person name="Cooper D."/>
            <person name="Coutinho P."/>
            <person name="Couturier J."/>
            <person name="Covert S."/>
            <person name="Cronk Q."/>
            <person name="Cunningham R."/>
            <person name="Davis J."/>
            <person name="Degroeve S."/>
            <person name="Dejardin A."/>
            <person name="Depamphilis C."/>
            <person name="Detter J."/>
            <person name="Dirks B."/>
            <person name="Dubchak I."/>
            <person name="Duplessis S."/>
            <person name="Ehlting J."/>
            <person name="Ellis B."/>
            <person name="Gendler K."/>
            <person name="Goodstein D."/>
            <person name="Gribskov M."/>
            <person name="Grimwood J."/>
            <person name="Groover A."/>
            <person name="Gunter L."/>
            <person name="Hamberger B."/>
            <person name="Heinze B."/>
            <person name="Helariutta Y."/>
            <person name="Henrissat B."/>
            <person name="Holligan D."/>
            <person name="Holt R."/>
            <person name="Huang W."/>
            <person name="Islam-Faridi N."/>
            <person name="Jones S."/>
            <person name="Jones-Rhoades M."/>
            <person name="Jorgensen R."/>
            <person name="Joshi C."/>
            <person name="Kangasjarvi J."/>
            <person name="Karlsson J."/>
            <person name="Kelleher C."/>
            <person name="Kirkpatrick R."/>
            <person name="Kirst M."/>
            <person name="Kohler A."/>
            <person name="Kalluri U."/>
            <person name="Larimer F."/>
            <person name="Leebens-Mack J."/>
            <person name="Leple J."/>
            <person name="Locascio P."/>
            <person name="Lou Y."/>
            <person name="Lucas S."/>
            <person name="Martin F."/>
            <person name="Montanini B."/>
            <person name="Napoli C."/>
            <person name="Nelson D."/>
            <person name="Nelson C."/>
            <person name="Nieminen K."/>
            <person name="Nilsson O."/>
            <person name="Pereda V."/>
            <person name="Peter G."/>
            <person name="Philippe R."/>
            <person name="Pilate G."/>
            <person name="Poliakov A."/>
            <person name="Razumovskaya J."/>
            <person name="Richardson P."/>
            <person name="Rinaldi C."/>
            <person name="Ritland K."/>
            <person name="Rouze P."/>
            <person name="Ryaboy D."/>
            <person name="Schmutz J."/>
            <person name="Schrader J."/>
            <person name="Segerman B."/>
            <person name="Shin H."/>
            <person name="Siddiqui A."/>
            <person name="Sterky F."/>
            <person name="Terry A."/>
            <person name="Tsai C."/>
            <person name="Uberbacher E."/>
            <person name="Unneberg P."/>
            <person name="Vahala J."/>
            <person name="Wall K."/>
            <person name="Wessler S."/>
            <person name="Yang G."/>
            <person name="Yin T."/>
            <person name="Douglas C."/>
            <person name="Marra M."/>
            <person name="Sandberg G."/>
            <person name="Van De Peer Y."/>
            <person name="Rokhsar D."/>
        </authorList>
    </citation>
    <scope>NUCLEOTIDE SEQUENCE</scope>
    <source>
        <strain evidence="1">Nisqually-1</strain>
    </source>
</reference>
<dbReference type="EMBL" id="CM009297">
    <property type="protein sequence ID" value="PNT25168.1"/>
    <property type="molecule type" value="Genomic_DNA"/>
</dbReference>
<proteinExistence type="predicted"/>
<organism evidence="1 2">
    <name type="scientific">Populus trichocarpa</name>
    <name type="common">Western balsam poplar</name>
    <name type="synonym">Populus balsamifera subsp. trichocarpa</name>
    <dbReference type="NCBI Taxonomy" id="3694"/>
    <lineage>
        <taxon>Eukaryota</taxon>
        <taxon>Viridiplantae</taxon>
        <taxon>Streptophyta</taxon>
        <taxon>Embryophyta</taxon>
        <taxon>Tracheophyta</taxon>
        <taxon>Spermatophyta</taxon>
        <taxon>Magnoliopsida</taxon>
        <taxon>eudicotyledons</taxon>
        <taxon>Gunneridae</taxon>
        <taxon>Pentapetalae</taxon>
        <taxon>rosids</taxon>
        <taxon>fabids</taxon>
        <taxon>Malpighiales</taxon>
        <taxon>Salicaceae</taxon>
        <taxon>Saliceae</taxon>
        <taxon>Populus</taxon>
    </lineage>
</organism>
<dbReference type="EMBL" id="CM009297">
    <property type="protein sequence ID" value="PNT25169.1"/>
    <property type="molecule type" value="Genomic_DNA"/>
</dbReference>
<gene>
    <name evidence="1" type="ORF">POPTR_008G171300</name>
</gene>
<dbReference type="EMBL" id="CM009297">
    <property type="protein sequence ID" value="PNT25170.1"/>
    <property type="molecule type" value="Genomic_DNA"/>
</dbReference>
<evidence type="ECO:0000313" key="1">
    <source>
        <dbReference type="EMBL" id="PNT25168.1"/>
    </source>
</evidence>
<evidence type="ECO:0000313" key="2">
    <source>
        <dbReference type="Proteomes" id="UP000006729"/>
    </source>
</evidence>
<name>A0A2K1ZIR0_POPTR</name>